<dbReference type="InterPro" id="IPR007466">
    <property type="entry name" value="Peptidyl-Arg-deiminase_porph"/>
</dbReference>
<dbReference type="Gene3D" id="3.75.10.10">
    <property type="entry name" value="L-arginine/glycine Amidinotransferase, Chain A"/>
    <property type="match status" value="1"/>
</dbReference>
<name>A0ABS2WQF7_9BACT</name>
<dbReference type="Pfam" id="PF04371">
    <property type="entry name" value="PAD_porph"/>
    <property type="match status" value="1"/>
</dbReference>
<dbReference type="PANTHER" id="PTHR31377:SF0">
    <property type="entry name" value="AGMATINE DEIMINASE-RELATED"/>
    <property type="match status" value="1"/>
</dbReference>
<protein>
    <submittedName>
        <fullName evidence="2">Agmatine deiminase family protein</fullName>
    </submittedName>
</protein>
<sequence>MNRLPAEWEPHEALLLALPHENTDWNPYLEEITEAYEEFLQAITRFEPVVLLCKDAKKAKKRLGHLPNLELVQARFNDTWIRDFGPIDVEESGLMRAYDFTFNAWGDKFGSSLDNAITEFLHTQRVLSGTCKKIDLILEGGSIESNGEGVLLTTTTCLLNPNRNWALSKEALGEKLSQLFGVEKILWLEHGHLEGDDTDAHIDTLARFITPDTIAYVTCKDQSDTHFGPLKKMEEELKRTHFSLLPLPLPTPILYDDHRLPATYANFVFVNGGLIVPTYNQPSDAIALKALQQALPHLEVVGVDARVFIRQHGSLHCACMQRFAR</sequence>
<evidence type="ECO:0000313" key="3">
    <source>
        <dbReference type="Proteomes" id="UP000703590"/>
    </source>
</evidence>
<dbReference type="RefSeq" id="WP_205458397.1">
    <property type="nucleotide sequence ID" value="NZ_JAFHKK010000005.1"/>
</dbReference>
<gene>
    <name evidence="2" type="ORF">JWV37_03625</name>
</gene>
<dbReference type="PANTHER" id="PTHR31377">
    <property type="entry name" value="AGMATINE DEIMINASE-RELATED"/>
    <property type="match status" value="1"/>
</dbReference>
<organism evidence="2 3">
    <name type="scientific">Sulfurospirillum tamanense</name>
    <dbReference type="NCBI Taxonomy" id="2813362"/>
    <lineage>
        <taxon>Bacteria</taxon>
        <taxon>Pseudomonadati</taxon>
        <taxon>Campylobacterota</taxon>
        <taxon>Epsilonproteobacteria</taxon>
        <taxon>Campylobacterales</taxon>
        <taxon>Sulfurospirillaceae</taxon>
        <taxon>Sulfurospirillum</taxon>
    </lineage>
</organism>
<accession>A0ABS2WQF7</accession>
<dbReference type="SUPFAM" id="SSF55909">
    <property type="entry name" value="Pentein"/>
    <property type="match status" value="1"/>
</dbReference>
<dbReference type="EMBL" id="JAFHKK010000005">
    <property type="protein sequence ID" value="MBN2963861.1"/>
    <property type="molecule type" value="Genomic_DNA"/>
</dbReference>
<evidence type="ECO:0000256" key="1">
    <source>
        <dbReference type="ARBA" id="ARBA00022801"/>
    </source>
</evidence>
<reference evidence="3" key="2">
    <citation type="submission" date="2021-02" db="EMBL/GenBank/DDBJ databases">
        <title>Sulfurospirillum tamanensis sp. nov.</title>
        <authorList>
            <person name="Merkel A.Y."/>
        </authorList>
    </citation>
    <scope>NUCLEOTIDE SEQUENCE [LARGE SCALE GENOMIC DNA]</scope>
    <source>
        <strain evidence="3">T05b</strain>
    </source>
</reference>
<dbReference type="Proteomes" id="UP000703590">
    <property type="component" value="Unassembled WGS sequence"/>
</dbReference>
<keyword evidence="3" id="KW-1185">Reference proteome</keyword>
<reference evidence="2 3" key="3">
    <citation type="submission" date="2021-02" db="EMBL/GenBank/DDBJ databases">
        <authorList>
            <person name="Merkel A.Y."/>
        </authorList>
    </citation>
    <scope>NUCLEOTIDE SEQUENCE [LARGE SCALE GENOMIC DNA]</scope>
    <source>
        <strain evidence="2 3">T05b</strain>
    </source>
</reference>
<keyword evidence="1" id="KW-0378">Hydrolase</keyword>
<reference evidence="2 3" key="1">
    <citation type="submission" date="2021-02" db="EMBL/GenBank/DDBJ databases">
        <title>Sulfurospirillum tamanensis sp. nov.</title>
        <authorList>
            <person name="Frolova A."/>
            <person name="Merkel A."/>
            <person name="Slobodkin A."/>
        </authorList>
    </citation>
    <scope>NUCLEOTIDE SEQUENCE [LARGE SCALE GENOMIC DNA]</scope>
    <source>
        <strain evidence="2 3">T05b</strain>
    </source>
</reference>
<evidence type="ECO:0000313" key="2">
    <source>
        <dbReference type="EMBL" id="MBN2963861.1"/>
    </source>
</evidence>
<proteinExistence type="predicted"/>
<comment type="caution">
    <text evidence="2">The sequence shown here is derived from an EMBL/GenBank/DDBJ whole genome shotgun (WGS) entry which is preliminary data.</text>
</comment>